<feature type="compositionally biased region" description="Low complexity" evidence="5">
    <location>
        <begin position="9"/>
        <end position="21"/>
    </location>
</feature>
<evidence type="ECO:0000256" key="4">
    <source>
        <dbReference type="PROSITE-ProRule" id="PRU00335"/>
    </source>
</evidence>
<dbReference type="InterPro" id="IPR050109">
    <property type="entry name" value="HTH-type_TetR-like_transc_reg"/>
</dbReference>
<feature type="DNA-binding region" description="H-T-H motif" evidence="4">
    <location>
        <begin position="50"/>
        <end position="69"/>
    </location>
</feature>
<dbReference type="InterPro" id="IPR001647">
    <property type="entry name" value="HTH_TetR"/>
</dbReference>
<dbReference type="PROSITE" id="PS50977">
    <property type="entry name" value="HTH_TETR_2"/>
    <property type="match status" value="1"/>
</dbReference>
<dbReference type="PANTHER" id="PTHR30055:SF234">
    <property type="entry name" value="HTH-TYPE TRANSCRIPTIONAL REGULATOR BETI"/>
    <property type="match status" value="1"/>
</dbReference>
<dbReference type="PRINTS" id="PR00455">
    <property type="entry name" value="HTHTETR"/>
</dbReference>
<sequence>MQTPTDSAPPTSRRPGRPRGSVAANREVTRDRILDAATELFAAQGFHGTSVAEISARADIKTGALYHHIKSKEELLWEILRGYTGKALAAATAVTSGAGGPVDKLGALIDVHVEVITDHWREVAIQTRDASALNAEHGVQLQALRQGVQDCWEQVIRECWPDKRESEVRIVASGLLGMVNSLWYWYRPERGDTPEEIAKNFRDVVIGGVG</sequence>
<dbReference type="InterPro" id="IPR041490">
    <property type="entry name" value="KstR2_TetR_C"/>
</dbReference>
<dbReference type="Pfam" id="PF00440">
    <property type="entry name" value="TetR_N"/>
    <property type="match status" value="1"/>
</dbReference>
<dbReference type="Gene3D" id="1.10.357.10">
    <property type="entry name" value="Tetracycline Repressor, domain 2"/>
    <property type="match status" value="1"/>
</dbReference>
<proteinExistence type="predicted"/>
<dbReference type="InterPro" id="IPR036271">
    <property type="entry name" value="Tet_transcr_reg_TetR-rel_C_sf"/>
</dbReference>
<dbReference type="InterPro" id="IPR009057">
    <property type="entry name" value="Homeodomain-like_sf"/>
</dbReference>
<protein>
    <submittedName>
        <fullName evidence="7">TetR/AcrR family transcriptional regulator</fullName>
    </submittedName>
</protein>
<organism evidence="7 8">
    <name type="scientific">[Mycobacterium] wendilense</name>
    <dbReference type="NCBI Taxonomy" id="3064284"/>
    <lineage>
        <taxon>Bacteria</taxon>
        <taxon>Bacillati</taxon>
        <taxon>Actinomycetota</taxon>
        <taxon>Actinomycetes</taxon>
        <taxon>Mycobacteriales</taxon>
        <taxon>Mycobacteriaceae</taxon>
        <taxon>Mycolicibacter</taxon>
    </lineage>
</organism>
<dbReference type="SUPFAM" id="SSF48498">
    <property type="entry name" value="Tetracyclin repressor-like, C-terminal domain"/>
    <property type="match status" value="1"/>
</dbReference>
<evidence type="ECO:0000313" key="7">
    <source>
        <dbReference type="EMBL" id="CAJ1580022.1"/>
    </source>
</evidence>
<dbReference type="PANTHER" id="PTHR30055">
    <property type="entry name" value="HTH-TYPE TRANSCRIPTIONAL REGULATOR RUTR"/>
    <property type="match status" value="1"/>
</dbReference>
<keyword evidence="2 4" id="KW-0238">DNA-binding</keyword>
<reference evidence="7 8" key="1">
    <citation type="submission" date="2023-08" db="EMBL/GenBank/DDBJ databases">
        <authorList>
            <person name="Folkvardsen B D."/>
            <person name="Norman A."/>
        </authorList>
    </citation>
    <scope>NUCLEOTIDE SEQUENCE [LARGE SCALE GENOMIC DNA]</scope>
    <source>
        <strain evidence="7 8">Mu0050</strain>
    </source>
</reference>
<dbReference type="Gene3D" id="1.10.10.60">
    <property type="entry name" value="Homeodomain-like"/>
    <property type="match status" value="1"/>
</dbReference>
<evidence type="ECO:0000256" key="5">
    <source>
        <dbReference type="SAM" id="MobiDB-lite"/>
    </source>
</evidence>
<dbReference type="EMBL" id="OY726395">
    <property type="protein sequence ID" value="CAJ1580022.1"/>
    <property type="molecule type" value="Genomic_DNA"/>
</dbReference>
<evidence type="ECO:0000256" key="1">
    <source>
        <dbReference type="ARBA" id="ARBA00023015"/>
    </source>
</evidence>
<dbReference type="RefSeq" id="WP_316514472.1">
    <property type="nucleotide sequence ID" value="NZ_OY726395.1"/>
</dbReference>
<keyword evidence="3" id="KW-0804">Transcription</keyword>
<dbReference type="Pfam" id="PF17932">
    <property type="entry name" value="TetR_C_24"/>
    <property type="match status" value="1"/>
</dbReference>
<evidence type="ECO:0000259" key="6">
    <source>
        <dbReference type="PROSITE" id="PS50977"/>
    </source>
</evidence>
<dbReference type="SUPFAM" id="SSF46689">
    <property type="entry name" value="Homeodomain-like"/>
    <property type="match status" value="1"/>
</dbReference>
<feature type="domain" description="HTH tetR-type" evidence="6">
    <location>
        <begin position="27"/>
        <end position="87"/>
    </location>
</feature>
<keyword evidence="8" id="KW-1185">Reference proteome</keyword>
<feature type="region of interest" description="Disordered" evidence="5">
    <location>
        <begin position="1"/>
        <end position="22"/>
    </location>
</feature>
<accession>A0ABN9NYH7</accession>
<evidence type="ECO:0000256" key="2">
    <source>
        <dbReference type="ARBA" id="ARBA00023125"/>
    </source>
</evidence>
<evidence type="ECO:0000256" key="3">
    <source>
        <dbReference type="ARBA" id="ARBA00023163"/>
    </source>
</evidence>
<gene>
    <name evidence="7" type="ORF">MU0050_000805</name>
</gene>
<evidence type="ECO:0000313" key="8">
    <source>
        <dbReference type="Proteomes" id="UP001190466"/>
    </source>
</evidence>
<name>A0ABN9NYH7_9MYCO</name>
<dbReference type="Proteomes" id="UP001190466">
    <property type="component" value="Chromosome"/>
</dbReference>
<keyword evidence="1" id="KW-0805">Transcription regulation</keyword>